<comment type="subcellular location">
    <subcellularLocation>
        <location evidence="1">Cell envelope</location>
    </subcellularLocation>
</comment>
<sequence>MNTRYNNPIRMSGAVKLRMILLVLVPLIVVLVTGGIYLTGGRFVETENAYVQNDKVSIVPEISGNVAQLFVSENEPVKQGDLLFDIVDAPYAIKVAQAKSQLAQVVTEIETLKAQYAEQQEQLVLAQSNAAFAEREFARQKRLVKSDSVSESTLDKYRHQWRVAKENVKSVEQGLKRIAASLAGQPNIDVKQHPRYLQAKAALDEAERNLEQTHVVAPMSGFASKTPSAGQYIDPRNPAMVVVATEAPWIEANLKETQLTHVKVGQKVVIHVDAYPDIVWHGKVKSIAAASGSEFALLPAQNSTGNWVKVVQRVPVRIAVVDTGGKPPLRAGMSTEISIDTGWHERGPQFLQPLAHWMQALSSDKPA</sequence>
<feature type="domain" description="p-hydroxybenzoic acid efflux pump subunit AaeA-like beta-barrel" evidence="5">
    <location>
        <begin position="250"/>
        <end position="339"/>
    </location>
</feature>
<feature type="transmembrane region" description="Helical" evidence="3">
    <location>
        <begin position="20"/>
        <end position="38"/>
    </location>
</feature>
<evidence type="ECO:0000259" key="4">
    <source>
        <dbReference type="Pfam" id="PF25885"/>
    </source>
</evidence>
<dbReference type="RefSeq" id="WP_286681878.1">
    <property type="nucleotide sequence ID" value="NZ_DAIRLQ010000006.1"/>
</dbReference>
<dbReference type="PANTHER" id="PTHR30386:SF19">
    <property type="entry name" value="MULTIDRUG EXPORT PROTEIN EMRA-RELATED"/>
    <property type="match status" value="1"/>
</dbReference>
<feature type="coiled-coil region" evidence="2">
    <location>
        <begin position="95"/>
        <end position="136"/>
    </location>
</feature>
<evidence type="ECO:0000259" key="5">
    <source>
        <dbReference type="Pfam" id="PF25963"/>
    </source>
</evidence>
<dbReference type="AlphaFoldDB" id="A0A348WR16"/>
<dbReference type="Gene3D" id="2.40.50.100">
    <property type="match status" value="1"/>
</dbReference>
<dbReference type="InterPro" id="IPR058633">
    <property type="entry name" value="EmrA/FarA_HH"/>
</dbReference>
<gene>
    <name evidence="6" type="ORF">DCR58_09380</name>
</gene>
<dbReference type="Pfam" id="PF25963">
    <property type="entry name" value="Beta-barrel_AAEA"/>
    <property type="match status" value="1"/>
</dbReference>
<dbReference type="EMBL" id="DMUP01000224">
    <property type="protein sequence ID" value="HAR56978.1"/>
    <property type="molecule type" value="Genomic_DNA"/>
</dbReference>
<reference evidence="6 7" key="1">
    <citation type="journal article" date="2018" name="Nat. Biotechnol.">
        <title>A standardized bacterial taxonomy based on genome phylogeny substantially revises the tree of life.</title>
        <authorList>
            <person name="Parks D.H."/>
            <person name="Chuvochina M."/>
            <person name="Waite D.W."/>
            <person name="Rinke C."/>
            <person name="Skarshewski A."/>
            <person name="Chaumeil P.A."/>
            <person name="Hugenholtz P."/>
        </authorList>
    </citation>
    <scope>NUCLEOTIDE SEQUENCE [LARGE SCALE GENOMIC DNA]</scope>
    <source>
        <strain evidence="6">UBA9360</strain>
    </source>
</reference>
<evidence type="ECO:0000256" key="1">
    <source>
        <dbReference type="ARBA" id="ARBA00004196"/>
    </source>
</evidence>
<evidence type="ECO:0000313" key="6">
    <source>
        <dbReference type="EMBL" id="HAR56978.1"/>
    </source>
</evidence>
<evidence type="ECO:0000256" key="2">
    <source>
        <dbReference type="SAM" id="Coils"/>
    </source>
</evidence>
<keyword evidence="2" id="KW-0175">Coiled coil</keyword>
<dbReference type="GO" id="GO:0055085">
    <property type="term" value="P:transmembrane transport"/>
    <property type="evidence" value="ECO:0007669"/>
    <property type="project" value="InterPro"/>
</dbReference>
<dbReference type="Pfam" id="PF25885">
    <property type="entry name" value="HH_EMRA"/>
    <property type="match status" value="1"/>
</dbReference>
<protein>
    <submittedName>
        <fullName evidence="6">HlyD family secretion protein</fullName>
    </submittedName>
</protein>
<name>A0A348WR16_9GAMM</name>
<comment type="caution">
    <text evidence="6">The sequence shown here is derived from an EMBL/GenBank/DDBJ whole genome shotgun (WGS) entry which is preliminary data.</text>
</comment>
<dbReference type="SUPFAM" id="SSF111369">
    <property type="entry name" value="HlyD-like secretion proteins"/>
    <property type="match status" value="2"/>
</dbReference>
<proteinExistence type="predicted"/>
<dbReference type="InterPro" id="IPR058634">
    <property type="entry name" value="AaeA-lik-b-barrel"/>
</dbReference>
<keyword evidence="3" id="KW-0812">Transmembrane</keyword>
<keyword evidence="3" id="KW-1133">Transmembrane helix</keyword>
<dbReference type="STRING" id="314276.OS145_01432"/>
<evidence type="ECO:0000256" key="3">
    <source>
        <dbReference type="SAM" id="Phobius"/>
    </source>
</evidence>
<feature type="domain" description="Multidrug export protein EmrA/FarA alpha-helical hairpin" evidence="4">
    <location>
        <begin position="93"/>
        <end position="213"/>
    </location>
</feature>
<dbReference type="Proteomes" id="UP000262878">
    <property type="component" value="Unassembled WGS sequence"/>
</dbReference>
<keyword evidence="3" id="KW-0472">Membrane</keyword>
<organism evidence="6 7">
    <name type="scientific">Idiomarina baltica</name>
    <dbReference type="NCBI Taxonomy" id="190892"/>
    <lineage>
        <taxon>Bacteria</taxon>
        <taxon>Pseudomonadati</taxon>
        <taxon>Pseudomonadota</taxon>
        <taxon>Gammaproteobacteria</taxon>
        <taxon>Alteromonadales</taxon>
        <taxon>Idiomarinaceae</taxon>
        <taxon>Idiomarina</taxon>
    </lineage>
</organism>
<dbReference type="PANTHER" id="PTHR30386">
    <property type="entry name" value="MEMBRANE FUSION SUBUNIT OF EMRAB-TOLC MULTIDRUG EFFLUX PUMP"/>
    <property type="match status" value="1"/>
</dbReference>
<dbReference type="InterPro" id="IPR050739">
    <property type="entry name" value="MFP"/>
</dbReference>
<evidence type="ECO:0000313" key="7">
    <source>
        <dbReference type="Proteomes" id="UP000262878"/>
    </source>
</evidence>
<dbReference type="GO" id="GO:0030313">
    <property type="term" value="C:cell envelope"/>
    <property type="evidence" value="ECO:0007669"/>
    <property type="project" value="UniProtKB-SubCell"/>
</dbReference>
<dbReference type="Gene3D" id="2.40.30.170">
    <property type="match status" value="1"/>
</dbReference>
<accession>A0A348WR16</accession>